<dbReference type="SUPFAM" id="SSF52794">
    <property type="entry name" value="PTS system IIB component-like"/>
    <property type="match status" value="1"/>
</dbReference>
<name>A0ABW8UJE0_9LACT</name>
<dbReference type="NCBIfam" id="NF007643">
    <property type="entry name" value="PRK10310.1"/>
    <property type="match status" value="1"/>
</dbReference>
<dbReference type="Proteomes" id="UP001625374">
    <property type="component" value="Unassembled WGS sequence"/>
</dbReference>
<keyword evidence="4" id="KW-1185">Reference proteome</keyword>
<dbReference type="InterPro" id="IPR013011">
    <property type="entry name" value="PTS_EIIB_2"/>
</dbReference>
<dbReference type="PROSITE" id="PS51099">
    <property type="entry name" value="PTS_EIIB_TYPE_2"/>
    <property type="match status" value="1"/>
</dbReference>
<reference evidence="3 4" key="1">
    <citation type="submission" date="2024-08" db="EMBL/GenBank/DDBJ databases">
        <authorList>
            <person name="Arias E."/>
        </authorList>
    </citation>
    <scope>NUCLEOTIDE SEQUENCE [LARGE SCALE GENOMIC DNA]</scope>
    <source>
        <strain evidence="3 4">FAM 24106</strain>
    </source>
</reference>
<dbReference type="InterPro" id="IPR003501">
    <property type="entry name" value="PTS_EIIB_2/3"/>
</dbReference>
<dbReference type="Pfam" id="PF02302">
    <property type="entry name" value="PTS_IIB"/>
    <property type="match status" value="1"/>
</dbReference>
<dbReference type="Gene3D" id="3.40.50.2300">
    <property type="match status" value="1"/>
</dbReference>
<dbReference type="InterPro" id="IPR036095">
    <property type="entry name" value="PTS_EIIB-like_sf"/>
</dbReference>
<feature type="domain" description="PTS EIIB type-2" evidence="2">
    <location>
        <begin position="3"/>
        <end position="93"/>
    </location>
</feature>
<dbReference type="CDD" id="cd05566">
    <property type="entry name" value="PTS_IIB_galactitol"/>
    <property type="match status" value="1"/>
</dbReference>
<evidence type="ECO:0000256" key="1">
    <source>
        <dbReference type="ARBA" id="ARBA00022679"/>
    </source>
</evidence>
<proteinExistence type="predicted"/>
<comment type="caution">
    <text evidence="3">The sequence shown here is derived from an EMBL/GenBank/DDBJ whole genome shotgun (WGS) entry which is preliminary data.</text>
</comment>
<accession>A0ABW8UJE0</accession>
<evidence type="ECO:0000259" key="2">
    <source>
        <dbReference type="PROSITE" id="PS51099"/>
    </source>
</evidence>
<sequence>MKKRILVACGGAIATSTVVAEKIRELLKKEKIDADIRQLRISELQSNKDNADLIVTTAKVKKDYGVPLIHGVGFITGINQEKVEQQILKELKN</sequence>
<dbReference type="RefSeq" id="WP_407143601.1">
    <property type="nucleotide sequence ID" value="NZ_JBGQQK010000003.1"/>
</dbReference>
<keyword evidence="1 3" id="KW-0808">Transferase</keyword>
<organism evidence="3 4">
    <name type="scientific">Marinilactibacillus psychrotolerans</name>
    <dbReference type="NCBI Taxonomy" id="191770"/>
    <lineage>
        <taxon>Bacteria</taxon>
        <taxon>Bacillati</taxon>
        <taxon>Bacillota</taxon>
        <taxon>Bacilli</taxon>
        <taxon>Lactobacillales</taxon>
        <taxon>Carnobacteriaceae</taxon>
        <taxon>Marinilactibacillus</taxon>
    </lineage>
</organism>
<protein>
    <submittedName>
        <fullName evidence="3">PTS galactitol transporter subunit IIB</fullName>
        <ecNumber evidence="3">2.7.1.200</ecNumber>
    </submittedName>
</protein>
<dbReference type="EMBL" id="JBGQQK010000003">
    <property type="protein sequence ID" value="MFL2101961.1"/>
    <property type="molecule type" value="Genomic_DNA"/>
</dbReference>
<dbReference type="GO" id="GO:0016740">
    <property type="term" value="F:transferase activity"/>
    <property type="evidence" value="ECO:0007669"/>
    <property type="project" value="UniProtKB-KW"/>
</dbReference>
<evidence type="ECO:0000313" key="4">
    <source>
        <dbReference type="Proteomes" id="UP001625374"/>
    </source>
</evidence>
<evidence type="ECO:0000313" key="3">
    <source>
        <dbReference type="EMBL" id="MFL2101961.1"/>
    </source>
</evidence>
<dbReference type="EC" id="2.7.1.200" evidence="3"/>
<gene>
    <name evidence="3" type="primary">gatB</name>
    <name evidence="3" type="ORF">ACEN37_01710</name>
</gene>